<evidence type="ECO:0000313" key="2">
    <source>
        <dbReference type="EMBL" id="KTD71865.1"/>
    </source>
</evidence>
<dbReference type="Pfam" id="PF19493">
    <property type="entry name" value="Trypco1"/>
    <property type="match status" value="1"/>
</dbReference>
<dbReference type="InterPro" id="IPR045794">
    <property type="entry name" value="Trypco1"/>
</dbReference>
<dbReference type="Proteomes" id="UP000054693">
    <property type="component" value="Unassembled WGS sequence"/>
</dbReference>
<reference evidence="2 3" key="1">
    <citation type="submission" date="2015-11" db="EMBL/GenBank/DDBJ databases">
        <title>Genomic analysis of 38 Legionella species identifies large and diverse effector repertoires.</title>
        <authorList>
            <person name="Burstein D."/>
            <person name="Amaro F."/>
            <person name="Zusman T."/>
            <person name="Lifshitz Z."/>
            <person name="Cohen O."/>
            <person name="Gilbert J.A."/>
            <person name="Pupko T."/>
            <person name="Shuman H.A."/>
            <person name="Segal G."/>
        </authorList>
    </citation>
    <scope>NUCLEOTIDE SEQUENCE [LARGE SCALE GENOMIC DNA]</scope>
    <source>
        <strain evidence="2 3">ATCC 49180</strain>
    </source>
</reference>
<dbReference type="AlphaFoldDB" id="A0A0W0ZSK0"/>
<comment type="caution">
    <text evidence="2">The sequence shown here is derived from an EMBL/GenBank/DDBJ whole genome shotgun (WGS) entry which is preliminary data.</text>
</comment>
<dbReference type="OrthoDB" id="5653308at2"/>
<proteinExistence type="predicted"/>
<accession>A0A0W0ZSK0</accession>
<dbReference type="EMBL" id="LNZA01000004">
    <property type="protein sequence ID" value="KTD71865.1"/>
    <property type="molecule type" value="Genomic_DNA"/>
</dbReference>
<dbReference type="NCBIfam" id="NF041216">
    <property type="entry name" value="CU044_2847_fam"/>
    <property type="match status" value="1"/>
</dbReference>
<name>A0A0W0ZSK0_9GAMM</name>
<keyword evidence="3" id="KW-1185">Reference proteome</keyword>
<protein>
    <recommendedName>
        <fullName evidence="1">Trypsin-co-occurring domain-containing protein</fullName>
    </recommendedName>
</protein>
<gene>
    <name evidence="2" type="ORF">Ltuc_2471</name>
</gene>
<dbReference type="PATRIC" id="fig|40335.7.peg.2635"/>
<feature type="domain" description="Trypsin-co-occurring" evidence="1">
    <location>
        <begin position="23"/>
        <end position="90"/>
    </location>
</feature>
<evidence type="ECO:0000259" key="1">
    <source>
        <dbReference type="Pfam" id="PF19493"/>
    </source>
</evidence>
<sequence>MPKYKSFAGSNTSILIEVEEGSTGEGGGNFKDSLSVLPEVIRSFVDSVDKIPAKKKPKELKITFSLKTLEDGSLAIASGHGNFKVKMLWSSNPPSADEFTS</sequence>
<evidence type="ECO:0000313" key="3">
    <source>
        <dbReference type="Proteomes" id="UP000054693"/>
    </source>
</evidence>
<organism evidence="2 3">
    <name type="scientific">Legionella tucsonensis</name>
    <dbReference type="NCBI Taxonomy" id="40335"/>
    <lineage>
        <taxon>Bacteria</taxon>
        <taxon>Pseudomonadati</taxon>
        <taxon>Pseudomonadota</taxon>
        <taxon>Gammaproteobacteria</taxon>
        <taxon>Legionellales</taxon>
        <taxon>Legionellaceae</taxon>
        <taxon>Legionella</taxon>
    </lineage>
</organism>